<protein>
    <submittedName>
        <fullName evidence="2">Uncharacterized protein</fullName>
    </submittedName>
</protein>
<comment type="caution">
    <text evidence="2">The sequence shown here is derived from an EMBL/GenBank/DDBJ whole genome shotgun (WGS) entry which is preliminary data.</text>
</comment>
<name>A0ABW2U4V9_9BACT</name>
<sequence>MAQSKSKSTQNSNSQEHDPLFNLKHAQAEADLAAKTQGLGPITNEYVSTDEDSEIDEGPRDSQGFRRGENGSDIIGSSAGDHK</sequence>
<feature type="compositionally biased region" description="Basic and acidic residues" evidence="1">
    <location>
        <begin position="57"/>
        <end position="70"/>
    </location>
</feature>
<dbReference type="Proteomes" id="UP001596513">
    <property type="component" value="Unassembled WGS sequence"/>
</dbReference>
<dbReference type="RefSeq" id="WP_380202807.1">
    <property type="nucleotide sequence ID" value="NZ_JBHTEK010000001.1"/>
</dbReference>
<evidence type="ECO:0000313" key="2">
    <source>
        <dbReference type="EMBL" id="MFC7667909.1"/>
    </source>
</evidence>
<accession>A0ABW2U4V9</accession>
<keyword evidence="3" id="KW-1185">Reference proteome</keyword>
<proteinExistence type="predicted"/>
<feature type="compositionally biased region" description="Low complexity" evidence="1">
    <location>
        <begin position="1"/>
        <end position="14"/>
    </location>
</feature>
<organism evidence="2 3">
    <name type="scientific">Hymenobacter humi</name>
    <dbReference type="NCBI Taxonomy" id="1411620"/>
    <lineage>
        <taxon>Bacteria</taxon>
        <taxon>Pseudomonadati</taxon>
        <taxon>Bacteroidota</taxon>
        <taxon>Cytophagia</taxon>
        <taxon>Cytophagales</taxon>
        <taxon>Hymenobacteraceae</taxon>
        <taxon>Hymenobacter</taxon>
    </lineage>
</organism>
<dbReference type="EMBL" id="JBHTEK010000001">
    <property type="protein sequence ID" value="MFC7667909.1"/>
    <property type="molecule type" value="Genomic_DNA"/>
</dbReference>
<evidence type="ECO:0000313" key="3">
    <source>
        <dbReference type="Proteomes" id="UP001596513"/>
    </source>
</evidence>
<reference evidence="3" key="1">
    <citation type="journal article" date="2019" name="Int. J. Syst. Evol. Microbiol.">
        <title>The Global Catalogue of Microorganisms (GCM) 10K type strain sequencing project: providing services to taxonomists for standard genome sequencing and annotation.</title>
        <authorList>
            <consortium name="The Broad Institute Genomics Platform"/>
            <consortium name="The Broad Institute Genome Sequencing Center for Infectious Disease"/>
            <person name="Wu L."/>
            <person name="Ma J."/>
        </authorList>
    </citation>
    <scope>NUCLEOTIDE SEQUENCE [LARGE SCALE GENOMIC DNA]</scope>
    <source>
        <strain evidence="3">JCM 19635</strain>
    </source>
</reference>
<feature type="region of interest" description="Disordered" evidence="1">
    <location>
        <begin position="1"/>
        <end position="83"/>
    </location>
</feature>
<evidence type="ECO:0000256" key="1">
    <source>
        <dbReference type="SAM" id="MobiDB-lite"/>
    </source>
</evidence>
<gene>
    <name evidence="2" type="ORF">ACFQT0_11305</name>
</gene>